<gene>
    <name evidence="1" type="ORF">CXU22_03255</name>
</gene>
<dbReference type="Pfam" id="PF19821">
    <property type="entry name" value="Phage_capsid_2"/>
    <property type="match status" value="1"/>
</dbReference>
<dbReference type="AlphaFoldDB" id="A0A2N8HEW5"/>
<proteinExistence type="predicted"/>
<dbReference type="InterPro" id="IPR045565">
    <property type="entry name" value="Phage_capsid_2"/>
</dbReference>
<protein>
    <submittedName>
        <fullName evidence="1">Uncharacterized protein</fullName>
    </submittedName>
</protein>
<organism evidence="1 2">
    <name type="scientific">Akkermansia muciniphila</name>
    <dbReference type="NCBI Taxonomy" id="239935"/>
    <lineage>
        <taxon>Bacteria</taxon>
        <taxon>Pseudomonadati</taxon>
        <taxon>Verrucomicrobiota</taxon>
        <taxon>Verrucomicrobiia</taxon>
        <taxon>Verrucomicrobiales</taxon>
        <taxon>Akkermansiaceae</taxon>
        <taxon>Akkermansia</taxon>
    </lineage>
</organism>
<dbReference type="Proteomes" id="UP000236000">
    <property type="component" value="Unassembled WGS sequence"/>
</dbReference>
<dbReference type="EMBL" id="PJKA01000006">
    <property type="protein sequence ID" value="PNC18827.1"/>
    <property type="molecule type" value="Genomic_DNA"/>
</dbReference>
<evidence type="ECO:0000313" key="2">
    <source>
        <dbReference type="Proteomes" id="UP000236000"/>
    </source>
</evidence>
<evidence type="ECO:0000313" key="1">
    <source>
        <dbReference type="EMBL" id="PNC18827.1"/>
    </source>
</evidence>
<comment type="caution">
    <text evidence="1">The sequence shown here is derived from an EMBL/GenBank/DDBJ whole genome shotgun (WGS) entry which is preliminary data.</text>
</comment>
<sequence>MFRVKQETLWNTMIQQDMSLVTPFVSIHPGCSGKSVELPFHGKTKMREYSGRLLKIQWSEMDFGKRHIKPRKFYDSLPLSEDDKLEMDTLDLRAADVMSEQRKALARMHDEVILGVTEVPGGGYRVRTQDDGICGGILGINYTGDDSSTIETIDTSANSRQVIPVDFAAKGTKTVAGMIIDKVAELRCRYQEIDAWKAGNGDDIVVAISPKQHRDMLLLEQLQNRNYGFTCLTNGKVNDFLQVKFLITNMLPTDEDGNRLCCAWLKSRIKFGPWKEAQFRIEARSEYVDVREQITVKAALGATRLDNKTVFLLPCKED</sequence>
<accession>A0A2N8HEW5</accession>
<name>A0A2N8HEW5_9BACT</name>
<reference evidence="1 2" key="1">
    <citation type="journal article" date="2017" name="BMC Genomics">
        <title>Genome sequencing of 39 Akkermansia muciniphila isolates reveals its population structure, genomic and functional diverisity, and global distribution in mammalian gut microbiotas.</title>
        <authorList>
            <person name="Guo X."/>
            <person name="Li S."/>
            <person name="Zhang J."/>
            <person name="Wu F."/>
            <person name="Li X."/>
            <person name="Wu D."/>
            <person name="Zhang M."/>
            <person name="Ou Z."/>
            <person name="Jie Z."/>
            <person name="Yan Q."/>
            <person name="Li P."/>
            <person name="Yi J."/>
            <person name="Peng Y."/>
        </authorList>
    </citation>
    <scope>NUCLEOTIDE SEQUENCE [LARGE SCALE GENOMIC DNA]</scope>
    <source>
        <strain evidence="1 2">GP24</strain>
    </source>
</reference>